<evidence type="ECO:0008006" key="5">
    <source>
        <dbReference type="Google" id="ProtNLM"/>
    </source>
</evidence>
<accession>U6H7B4</accession>
<keyword evidence="4" id="KW-1185">Reference proteome</keyword>
<reference evidence="3" key="1">
    <citation type="submission" date="2013-10" db="EMBL/GenBank/DDBJ databases">
        <title>Genomic analysis of the causative agents of coccidiosis in chickens.</title>
        <authorList>
            <person name="Reid A.J."/>
            <person name="Blake D."/>
            <person name="Billington K."/>
            <person name="Browne H."/>
            <person name="Dunn M."/>
            <person name="Hung S."/>
            <person name="Kawahara F."/>
            <person name="Miranda-Saavedra D."/>
            <person name="Mourier T."/>
            <person name="Nagra H."/>
            <person name="Otto T.D."/>
            <person name="Rawlings N."/>
            <person name="Sanchez A."/>
            <person name="Sanders M."/>
            <person name="Subramaniam C."/>
            <person name="Tay Y."/>
            <person name="Dear P."/>
            <person name="Doerig C."/>
            <person name="Gruber A."/>
            <person name="Parkinson J."/>
            <person name="Shirley M."/>
            <person name="Wan K.L."/>
            <person name="Berriman M."/>
            <person name="Tomley F."/>
            <person name="Pain A."/>
        </authorList>
    </citation>
    <scope>NUCLEOTIDE SEQUENCE [LARGE SCALE GENOMIC DNA]</scope>
    <source>
        <strain evidence="3">Houghton</strain>
    </source>
</reference>
<dbReference type="VEuPathDB" id="ToxoDB:EPH_0057050"/>
<sequence length="441" mass="47584">MASPLHPLLGGVLLSFGSIEGIGEEPLSAPERKATPERNLERACLQRPLKGKCGYFSLVCLLNVAFVSLVVVYFLVRCFDVTRERHRVGRLTRSLAAGGDSPCRGDGDEEDGEGSENEDAGIGNFEKPAFQQQAEGASVGSLVGQTQDTPRRPSLLTVAIPWGLRGNNGFANGREHATTSAVEGGYAQVLGNLNYSGGRMGRLQNPESQGPPQPGPGRRGAGNDENDQVNVEVRLLEGETLEMWEGRNLPPYAETRLLSVFKRMMEAASACRSVLGVVSERQRLQLSCEVMRLLGLELGALSLVRQHLEPLRSDLGCAVLQLGFDALKHTASLPTIETHCEPVRNLIALIIELKQPRPPTEENVALRYRKKMVSVLQTATTVVGYCLGVLEGLLKLKDGESLVVPSIVVEQQIGVIKALPQSSHNIFISSAPVEANGGQNT</sequence>
<organism evidence="3 4">
    <name type="scientific">Eimeria praecox</name>
    <dbReference type="NCBI Taxonomy" id="51316"/>
    <lineage>
        <taxon>Eukaryota</taxon>
        <taxon>Sar</taxon>
        <taxon>Alveolata</taxon>
        <taxon>Apicomplexa</taxon>
        <taxon>Conoidasida</taxon>
        <taxon>Coccidia</taxon>
        <taxon>Eucoccidiorida</taxon>
        <taxon>Eimeriorina</taxon>
        <taxon>Eimeriidae</taxon>
        <taxon>Eimeria</taxon>
    </lineage>
</organism>
<dbReference type="AlphaFoldDB" id="U6H7B4"/>
<reference evidence="3" key="2">
    <citation type="submission" date="2013-10" db="EMBL/GenBank/DDBJ databases">
        <authorList>
            <person name="Aslett M."/>
        </authorList>
    </citation>
    <scope>NUCLEOTIDE SEQUENCE [LARGE SCALE GENOMIC DNA]</scope>
    <source>
        <strain evidence="3">Houghton</strain>
    </source>
</reference>
<protein>
    <recommendedName>
        <fullName evidence="5">Transmembrane protein</fullName>
    </recommendedName>
</protein>
<evidence type="ECO:0000313" key="3">
    <source>
        <dbReference type="EMBL" id="CDI87777.1"/>
    </source>
</evidence>
<gene>
    <name evidence="3" type="ORF">EPH_0057050</name>
</gene>
<name>U6H7B4_9EIME</name>
<evidence type="ECO:0000313" key="4">
    <source>
        <dbReference type="Proteomes" id="UP000018201"/>
    </source>
</evidence>
<feature type="compositionally biased region" description="Acidic residues" evidence="1">
    <location>
        <begin position="107"/>
        <end position="119"/>
    </location>
</feature>
<evidence type="ECO:0000256" key="2">
    <source>
        <dbReference type="SAM" id="Phobius"/>
    </source>
</evidence>
<dbReference type="Proteomes" id="UP000018201">
    <property type="component" value="Unassembled WGS sequence"/>
</dbReference>
<dbReference type="EMBL" id="HG708253">
    <property type="protein sequence ID" value="CDI87777.1"/>
    <property type="molecule type" value="Genomic_DNA"/>
</dbReference>
<keyword evidence="2" id="KW-0472">Membrane</keyword>
<keyword evidence="2" id="KW-1133">Transmembrane helix</keyword>
<keyword evidence="2" id="KW-0812">Transmembrane</keyword>
<evidence type="ECO:0000256" key="1">
    <source>
        <dbReference type="SAM" id="MobiDB-lite"/>
    </source>
</evidence>
<feature type="region of interest" description="Disordered" evidence="1">
    <location>
        <begin position="197"/>
        <end position="228"/>
    </location>
</feature>
<feature type="region of interest" description="Disordered" evidence="1">
    <location>
        <begin position="98"/>
        <end position="123"/>
    </location>
</feature>
<dbReference type="OrthoDB" id="348014at2759"/>
<proteinExistence type="predicted"/>
<feature type="transmembrane region" description="Helical" evidence="2">
    <location>
        <begin position="55"/>
        <end position="76"/>
    </location>
</feature>